<dbReference type="InterPro" id="IPR019428">
    <property type="entry name" value="7TM_GPCR_serpentine_rcpt_Str"/>
</dbReference>
<evidence type="ECO:0000313" key="3">
    <source>
        <dbReference type="Proteomes" id="UP001432322"/>
    </source>
</evidence>
<organism evidence="2 3">
    <name type="scientific">Pristionchus fissidentatus</name>
    <dbReference type="NCBI Taxonomy" id="1538716"/>
    <lineage>
        <taxon>Eukaryota</taxon>
        <taxon>Metazoa</taxon>
        <taxon>Ecdysozoa</taxon>
        <taxon>Nematoda</taxon>
        <taxon>Chromadorea</taxon>
        <taxon>Rhabditida</taxon>
        <taxon>Rhabditina</taxon>
        <taxon>Diplogasteromorpha</taxon>
        <taxon>Diplogasteroidea</taxon>
        <taxon>Neodiplogasteridae</taxon>
        <taxon>Pristionchus</taxon>
    </lineage>
</organism>
<evidence type="ECO:0000313" key="2">
    <source>
        <dbReference type="EMBL" id="GMT20389.1"/>
    </source>
</evidence>
<evidence type="ECO:0008006" key="4">
    <source>
        <dbReference type="Google" id="ProtNLM"/>
    </source>
</evidence>
<sequence>KMHPGAAELAHISAITSIFAVTINVLLIGAIWERSPERTRFRIVSCLFVCFDIAFSITHVINVPIFVSIRGVFLFFPARLDGATSSNWLCFAL</sequence>
<dbReference type="AlphaFoldDB" id="A0AAV5VLH6"/>
<keyword evidence="3" id="KW-1185">Reference proteome</keyword>
<keyword evidence="1" id="KW-0812">Transmembrane</keyword>
<feature type="non-terminal residue" evidence="2">
    <location>
        <position position="1"/>
    </location>
</feature>
<keyword evidence="1" id="KW-0472">Membrane</keyword>
<comment type="caution">
    <text evidence="2">The sequence shown here is derived from an EMBL/GenBank/DDBJ whole genome shotgun (WGS) entry which is preliminary data.</text>
</comment>
<evidence type="ECO:0000256" key="1">
    <source>
        <dbReference type="SAM" id="Phobius"/>
    </source>
</evidence>
<feature type="transmembrane region" description="Helical" evidence="1">
    <location>
        <begin position="44"/>
        <end position="67"/>
    </location>
</feature>
<dbReference type="Proteomes" id="UP001432322">
    <property type="component" value="Unassembled WGS sequence"/>
</dbReference>
<proteinExistence type="predicted"/>
<accession>A0AAV5VLH6</accession>
<feature type="non-terminal residue" evidence="2">
    <location>
        <position position="93"/>
    </location>
</feature>
<protein>
    <recommendedName>
        <fullName evidence="4">G protein-coupled receptor</fullName>
    </recommendedName>
</protein>
<dbReference type="Pfam" id="PF10326">
    <property type="entry name" value="7TM_GPCR_Str"/>
    <property type="match status" value="1"/>
</dbReference>
<keyword evidence="1" id="KW-1133">Transmembrane helix</keyword>
<dbReference type="EMBL" id="BTSY01000003">
    <property type="protein sequence ID" value="GMT20389.1"/>
    <property type="molecule type" value="Genomic_DNA"/>
</dbReference>
<reference evidence="2" key="1">
    <citation type="submission" date="2023-10" db="EMBL/GenBank/DDBJ databases">
        <title>Genome assembly of Pristionchus species.</title>
        <authorList>
            <person name="Yoshida K."/>
            <person name="Sommer R.J."/>
        </authorList>
    </citation>
    <scope>NUCLEOTIDE SEQUENCE</scope>
    <source>
        <strain evidence="2">RS5133</strain>
    </source>
</reference>
<gene>
    <name evidence="2" type="ORF">PFISCL1PPCAC_11686</name>
</gene>
<feature type="transmembrane region" description="Helical" evidence="1">
    <location>
        <begin position="12"/>
        <end position="32"/>
    </location>
</feature>
<name>A0AAV5VLH6_9BILA</name>